<evidence type="ECO:0000313" key="6">
    <source>
        <dbReference type="EMBL" id="MCO1336960.1"/>
    </source>
</evidence>
<name>A0A9X2J8K8_9GAMM</name>
<comment type="function">
    <text evidence="4 5">Removes the 2'-phosphate from RNA via an intermediate in which the phosphate is ADP-ribosylated by NAD followed by a presumed transesterification to release the RNA and generate ADP-ribose 1''-2''-cyclic phosphate (APPR&gt;P). May function as an ADP-ribosylase.</text>
</comment>
<dbReference type="InterPro" id="IPR042080">
    <property type="entry name" value="RNA_2'-PTrans_N"/>
</dbReference>
<keyword evidence="3 5" id="KW-0520">NAD</keyword>
<keyword evidence="7" id="KW-1185">Reference proteome</keyword>
<accession>A0A9X2J8K8</accession>
<sequence>MSKEFNAISKYFSYLLRHRPNSIGLSMDENGWVSIDELVQKTVDFKLSRDIVAVVVETNDKQRFSISENGAFIRANQGHSVGVHLGLKPIDPPEFLLHGTAKRFIRAIRNEGLKKMQRHHVHLSDSQAVARSVGARYGKPIFLQVAAKSMHNNGFIFYRSVNNVWLVESVPIEYIEEV</sequence>
<evidence type="ECO:0000256" key="3">
    <source>
        <dbReference type="ARBA" id="ARBA00023027"/>
    </source>
</evidence>
<dbReference type="InterPro" id="IPR042081">
    <property type="entry name" value="RNA_2'-PTrans_C"/>
</dbReference>
<dbReference type="Gene3D" id="3.20.170.30">
    <property type="match status" value="1"/>
</dbReference>
<dbReference type="EMBL" id="JALBWM010000255">
    <property type="protein sequence ID" value="MCO1336960.1"/>
    <property type="molecule type" value="Genomic_DNA"/>
</dbReference>
<dbReference type="GO" id="GO:0003950">
    <property type="term" value="F:NAD+ poly-ADP-ribosyltransferase activity"/>
    <property type="evidence" value="ECO:0007669"/>
    <property type="project" value="InterPro"/>
</dbReference>
<dbReference type="Pfam" id="PF01885">
    <property type="entry name" value="PTS_2-RNA"/>
    <property type="match status" value="1"/>
</dbReference>
<evidence type="ECO:0000256" key="5">
    <source>
        <dbReference type="HAMAP-Rule" id="MF_00299"/>
    </source>
</evidence>
<dbReference type="InterPro" id="IPR002745">
    <property type="entry name" value="Ptrans_KptA/Tpt1"/>
</dbReference>
<evidence type="ECO:0000256" key="4">
    <source>
        <dbReference type="ARBA" id="ARBA00025212"/>
    </source>
</evidence>
<keyword evidence="2 5" id="KW-0808">Transferase</keyword>
<dbReference type="GO" id="GO:0006388">
    <property type="term" value="P:tRNA splicing, via endonucleolytic cleavage and ligation"/>
    <property type="evidence" value="ECO:0007669"/>
    <property type="project" value="UniProtKB-UniRule"/>
</dbReference>
<dbReference type="Proteomes" id="UP001139028">
    <property type="component" value="Unassembled WGS sequence"/>
</dbReference>
<evidence type="ECO:0000313" key="7">
    <source>
        <dbReference type="Proteomes" id="UP001139028"/>
    </source>
</evidence>
<comment type="similarity">
    <text evidence="1 5">Belongs to the KptA/TPT1 family.</text>
</comment>
<evidence type="ECO:0000256" key="1">
    <source>
        <dbReference type="ARBA" id="ARBA00009836"/>
    </source>
</evidence>
<dbReference type="RefSeq" id="WP_252473066.1">
    <property type="nucleotide sequence ID" value="NZ_JALBWM010000255.1"/>
</dbReference>
<dbReference type="EC" id="2.7.1.-" evidence="5"/>
<gene>
    <name evidence="5" type="primary">kptA</name>
    <name evidence="6" type="ORF">MO867_21780</name>
</gene>
<evidence type="ECO:0000256" key="2">
    <source>
        <dbReference type="ARBA" id="ARBA00022679"/>
    </source>
</evidence>
<comment type="caution">
    <text evidence="6">The sequence shown here is derived from an EMBL/GenBank/DDBJ whole genome shotgun (WGS) entry which is preliminary data.</text>
</comment>
<dbReference type="HAMAP" id="MF_00299">
    <property type="entry name" value="KptA"/>
    <property type="match status" value="1"/>
</dbReference>
<dbReference type="PANTHER" id="PTHR12684">
    <property type="entry name" value="PUTATIVE PHOSPHOTRANSFERASE"/>
    <property type="match status" value="1"/>
</dbReference>
<proteinExistence type="inferred from homology"/>
<organism evidence="6 7">
    <name type="scientific">Microbulbifer okhotskensis</name>
    <dbReference type="NCBI Taxonomy" id="2926617"/>
    <lineage>
        <taxon>Bacteria</taxon>
        <taxon>Pseudomonadati</taxon>
        <taxon>Pseudomonadota</taxon>
        <taxon>Gammaproteobacteria</taxon>
        <taxon>Cellvibrionales</taxon>
        <taxon>Microbulbiferaceae</taxon>
        <taxon>Microbulbifer</taxon>
    </lineage>
</organism>
<reference evidence="6" key="1">
    <citation type="journal article" date="2022" name="Arch. Microbiol.">
        <title>Microbulbifer okhotskensis sp. nov., isolated from a deep bottom sediment of the Okhotsk Sea.</title>
        <authorList>
            <person name="Romanenko L."/>
            <person name="Kurilenko V."/>
            <person name="Otstavnykh N."/>
            <person name="Velansky P."/>
            <person name="Isaeva M."/>
            <person name="Mikhailov V."/>
        </authorList>
    </citation>
    <scope>NUCLEOTIDE SEQUENCE</scope>
    <source>
        <strain evidence="6">OS29</strain>
    </source>
</reference>
<dbReference type="GO" id="GO:0000215">
    <property type="term" value="F:tRNA 2'-phosphotransferase activity"/>
    <property type="evidence" value="ECO:0007669"/>
    <property type="project" value="TreeGrafter"/>
</dbReference>
<dbReference type="PANTHER" id="PTHR12684:SF2">
    <property type="entry name" value="TRNA 2'-PHOSPHOTRANSFERASE 1"/>
    <property type="match status" value="1"/>
</dbReference>
<dbReference type="Gene3D" id="1.10.10.970">
    <property type="entry name" value="RNA 2'-phosphotransferase, Tpt1/KptA family, N-terminal domain"/>
    <property type="match status" value="1"/>
</dbReference>
<protein>
    <recommendedName>
        <fullName evidence="5">Probable RNA 2'-phosphotransferase</fullName>
        <ecNumber evidence="5">2.7.1.-</ecNumber>
    </recommendedName>
</protein>
<dbReference type="AlphaFoldDB" id="A0A9X2J8K8"/>
<dbReference type="SUPFAM" id="SSF56399">
    <property type="entry name" value="ADP-ribosylation"/>
    <property type="match status" value="1"/>
</dbReference>
<dbReference type="InterPro" id="IPR022928">
    <property type="entry name" value="RNA_2'-PTrans_KptA"/>
</dbReference>